<accession>A0AAU9XZK8</accession>
<dbReference type="GO" id="GO:0046872">
    <property type="term" value="F:metal ion binding"/>
    <property type="evidence" value="ECO:0007669"/>
    <property type="project" value="UniProtKB-KW"/>
</dbReference>
<dbReference type="GO" id="GO:0003735">
    <property type="term" value="F:structural constituent of ribosome"/>
    <property type="evidence" value="ECO:0007669"/>
    <property type="project" value="InterPro"/>
</dbReference>
<dbReference type="PANTHER" id="PTHR46018">
    <property type="entry name" value="ZINC PHOSPHODIESTERASE ELAC PROTEIN 1"/>
    <property type="match status" value="1"/>
</dbReference>
<dbReference type="HAMAP" id="MF_00736">
    <property type="entry name" value="Ribosomal_uL11"/>
    <property type="match status" value="1"/>
</dbReference>
<evidence type="ECO:0000256" key="11">
    <source>
        <dbReference type="ARBA" id="ARBA00023274"/>
    </source>
</evidence>
<dbReference type="EMBL" id="CALNXJ010000094">
    <property type="protein sequence ID" value="CAH3163620.1"/>
    <property type="molecule type" value="Genomic_DNA"/>
</dbReference>
<dbReference type="Gene3D" id="3.60.15.10">
    <property type="entry name" value="Ribonuclease Z/Hydroxyacylglutathione hydrolase-like"/>
    <property type="match status" value="1"/>
</dbReference>
<dbReference type="CDD" id="cd07717">
    <property type="entry name" value="RNaseZ_ZiPD-like_MBL-fold"/>
    <property type="match status" value="1"/>
</dbReference>
<evidence type="ECO:0000256" key="12">
    <source>
        <dbReference type="ARBA" id="ARBA00040104"/>
    </source>
</evidence>
<evidence type="ECO:0000256" key="2">
    <source>
        <dbReference type="ARBA" id="ARBA00010537"/>
    </source>
</evidence>
<protein>
    <recommendedName>
        <fullName evidence="12">Large ribosomal subunit protein uL11m</fullName>
    </recommendedName>
</protein>
<keyword evidence="4" id="KW-0819">tRNA processing</keyword>
<dbReference type="SUPFAM" id="SSF54747">
    <property type="entry name" value="Ribosomal L11/L12e N-terminal domain"/>
    <property type="match status" value="1"/>
</dbReference>
<evidence type="ECO:0000259" key="15">
    <source>
        <dbReference type="Pfam" id="PF03946"/>
    </source>
</evidence>
<dbReference type="InterPro" id="IPR036796">
    <property type="entry name" value="Ribosomal_uL11_N_sf"/>
</dbReference>
<keyword evidence="10 13" id="KW-0689">Ribosomal protein</keyword>
<evidence type="ECO:0000313" key="17">
    <source>
        <dbReference type="Proteomes" id="UP001159428"/>
    </source>
</evidence>
<dbReference type="NCBIfam" id="TIGR02651">
    <property type="entry name" value="RNase_Z"/>
    <property type="match status" value="1"/>
</dbReference>
<dbReference type="SUPFAM" id="SSF46906">
    <property type="entry name" value="Ribosomal protein L11, C-terminal domain"/>
    <property type="match status" value="1"/>
</dbReference>
<evidence type="ECO:0000256" key="13">
    <source>
        <dbReference type="RuleBase" id="RU003978"/>
    </source>
</evidence>
<dbReference type="NCBIfam" id="NF000801">
    <property type="entry name" value="PRK00055.1-3"/>
    <property type="match status" value="1"/>
</dbReference>
<feature type="domain" description="Large ribosomal subunit protein uL11 N-terminal" evidence="15">
    <location>
        <begin position="360"/>
        <end position="417"/>
    </location>
</feature>
<dbReference type="Pfam" id="PF00298">
    <property type="entry name" value="Ribosomal_L11"/>
    <property type="match status" value="1"/>
</dbReference>
<keyword evidence="11 13" id="KW-0687">Ribonucleoprotein</keyword>
<evidence type="ECO:0000256" key="4">
    <source>
        <dbReference type="ARBA" id="ARBA00022694"/>
    </source>
</evidence>
<comment type="caution">
    <text evidence="16">The sequence shown here is derived from an EMBL/GenBank/DDBJ whole genome shotgun (WGS) entry which is preliminary data.</text>
</comment>
<dbReference type="AlphaFoldDB" id="A0AAU9XZK8"/>
<evidence type="ECO:0000256" key="10">
    <source>
        <dbReference type="ARBA" id="ARBA00022980"/>
    </source>
</evidence>
<dbReference type="InterPro" id="IPR036769">
    <property type="entry name" value="Ribosomal_uL11_C_sf"/>
</dbReference>
<dbReference type="HAMAP" id="MF_01818">
    <property type="entry name" value="RNase_Z_BN"/>
    <property type="match status" value="1"/>
</dbReference>
<dbReference type="Gene3D" id="1.10.10.250">
    <property type="entry name" value="Ribosomal protein L11, C-terminal domain"/>
    <property type="match status" value="1"/>
</dbReference>
<proteinExistence type="inferred from homology"/>
<evidence type="ECO:0000256" key="5">
    <source>
        <dbReference type="ARBA" id="ARBA00022722"/>
    </source>
</evidence>
<dbReference type="GO" id="GO:0005840">
    <property type="term" value="C:ribosome"/>
    <property type="evidence" value="ECO:0007669"/>
    <property type="project" value="UniProtKB-KW"/>
</dbReference>
<dbReference type="GO" id="GO:1990904">
    <property type="term" value="C:ribonucleoprotein complex"/>
    <property type="evidence" value="ECO:0007669"/>
    <property type="project" value="UniProtKB-KW"/>
</dbReference>
<dbReference type="InterPro" id="IPR000911">
    <property type="entry name" value="Ribosomal_uL11"/>
</dbReference>
<sequence>MELHFLGTGSCYPSPNRGASCIVLRHETGCWMFDCGEGTQIQLMKSTLKPGRVNKIFITHLHGDHLFGLPGLLCTLGLNCAENKQPIEIYGPVGLRKFVRLSLELSQSLLGYCYSVTELQSFASGTNEEQAHSSSASDSLHPNETHGGMILANDKGVWEVCQEGNLTVFAAPLKHRVTCFGYVIQEKQLPGKLDPNILKSKGIPPGPLYAKIKNGQTITAPDGSLIKPTDVLGSPRPGRKAVILGDTCDSSRIVDIASEADVVVHEATLENELMAQCIDHGHSTPEMAGQFARKIKAKKLVLTHFSQRYKRVSDIEGSGTDDTATVKKLLMQAEEAFLPGNVVDADDFMMATKQLSGVLRTYIAAGKASPSPPLGPSLGQRGVNIAQFCKEFNERTKHIITGIPIPTIISYKGDRSFSFEMTSPPVSHFLKAAAGVEKGAQKPGHEVVGTVTLKHIYEIAKIKKEDSSMKNVPLRSVCRSVIASARGMGIEVVPGRDADT</sequence>
<comment type="similarity">
    <text evidence="2 13">Belongs to the universal ribosomal protein uL11 family.</text>
</comment>
<dbReference type="InterPro" id="IPR013471">
    <property type="entry name" value="RNase_Z/BN"/>
</dbReference>
<dbReference type="Pfam" id="PF03946">
    <property type="entry name" value="Ribosomal_L11_N"/>
    <property type="match status" value="1"/>
</dbReference>
<dbReference type="InterPro" id="IPR020783">
    <property type="entry name" value="Ribosomal_uL11_C"/>
</dbReference>
<keyword evidence="9" id="KW-0862">Zinc</keyword>
<evidence type="ECO:0000313" key="16">
    <source>
        <dbReference type="EMBL" id="CAH3163620.1"/>
    </source>
</evidence>
<name>A0AAU9XZK8_9CNID</name>
<evidence type="ECO:0000259" key="14">
    <source>
        <dbReference type="Pfam" id="PF00298"/>
    </source>
</evidence>
<keyword evidence="7" id="KW-0255">Endonuclease</keyword>
<dbReference type="NCBIfam" id="TIGR01632">
    <property type="entry name" value="L11_bact"/>
    <property type="match status" value="1"/>
</dbReference>
<dbReference type="InterPro" id="IPR006519">
    <property type="entry name" value="Ribosomal_uL11_bac-typ"/>
</dbReference>
<evidence type="ECO:0000256" key="6">
    <source>
        <dbReference type="ARBA" id="ARBA00022723"/>
    </source>
</evidence>
<dbReference type="SMART" id="SM00649">
    <property type="entry name" value="RL11"/>
    <property type="match status" value="1"/>
</dbReference>
<keyword evidence="8" id="KW-0378">Hydrolase</keyword>
<dbReference type="SUPFAM" id="SSF56281">
    <property type="entry name" value="Metallo-hydrolase/oxidoreductase"/>
    <property type="match status" value="1"/>
</dbReference>
<dbReference type="PANTHER" id="PTHR46018:SF2">
    <property type="entry name" value="ZINC PHOSPHODIESTERASE ELAC PROTEIN 1"/>
    <property type="match status" value="1"/>
</dbReference>
<evidence type="ECO:0000256" key="7">
    <source>
        <dbReference type="ARBA" id="ARBA00022759"/>
    </source>
</evidence>
<evidence type="ECO:0000256" key="8">
    <source>
        <dbReference type="ARBA" id="ARBA00022801"/>
    </source>
</evidence>
<evidence type="ECO:0000256" key="1">
    <source>
        <dbReference type="ARBA" id="ARBA00001947"/>
    </source>
</evidence>
<feature type="domain" description="Large ribosomal subunit protein uL11 C-terminal" evidence="14">
    <location>
        <begin position="423"/>
        <end position="492"/>
    </location>
</feature>
<dbReference type="InterPro" id="IPR036866">
    <property type="entry name" value="RibonucZ/Hydroxyglut_hydro"/>
</dbReference>
<dbReference type="GO" id="GO:0006412">
    <property type="term" value="P:translation"/>
    <property type="evidence" value="ECO:0007669"/>
    <property type="project" value="InterPro"/>
</dbReference>
<dbReference type="CDD" id="cd00349">
    <property type="entry name" value="Ribosomal_L11"/>
    <property type="match status" value="1"/>
</dbReference>
<gene>
    <name evidence="16" type="ORF">PMEA_00035636</name>
</gene>
<comment type="cofactor">
    <cofactor evidence="1">
        <name>Zn(2+)</name>
        <dbReference type="ChEBI" id="CHEBI:29105"/>
    </cofactor>
</comment>
<dbReference type="Pfam" id="PF23023">
    <property type="entry name" value="Anti-Pycsar_Apyc1"/>
    <property type="match status" value="1"/>
</dbReference>
<organism evidence="16 17">
    <name type="scientific">Pocillopora meandrina</name>
    <dbReference type="NCBI Taxonomy" id="46732"/>
    <lineage>
        <taxon>Eukaryota</taxon>
        <taxon>Metazoa</taxon>
        <taxon>Cnidaria</taxon>
        <taxon>Anthozoa</taxon>
        <taxon>Hexacorallia</taxon>
        <taxon>Scleractinia</taxon>
        <taxon>Astrocoeniina</taxon>
        <taxon>Pocilloporidae</taxon>
        <taxon>Pocillopora</taxon>
    </lineage>
</organism>
<reference evidence="16 17" key="1">
    <citation type="submission" date="2022-05" db="EMBL/GenBank/DDBJ databases">
        <authorList>
            <consortium name="Genoscope - CEA"/>
            <person name="William W."/>
        </authorList>
    </citation>
    <scope>NUCLEOTIDE SEQUENCE [LARGE SCALE GENOMIC DNA]</scope>
</reference>
<dbReference type="InterPro" id="IPR020784">
    <property type="entry name" value="Ribosomal_uL11_N"/>
</dbReference>
<evidence type="ECO:0000256" key="3">
    <source>
        <dbReference type="ARBA" id="ARBA00011738"/>
    </source>
</evidence>
<keyword evidence="6" id="KW-0479">Metal-binding</keyword>
<dbReference type="GO" id="GO:0042781">
    <property type="term" value="F:3'-tRNA processing endoribonuclease activity"/>
    <property type="evidence" value="ECO:0007669"/>
    <property type="project" value="TreeGrafter"/>
</dbReference>
<dbReference type="Proteomes" id="UP001159428">
    <property type="component" value="Unassembled WGS sequence"/>
</dbReference>
<comment type="subunit">
    <text evidence="3">Homodimer.</text>
</comment>
<dbReference type="FunFam" id="1.10.10.250:FF:000003">
    <property type="entry name" value="Mitochondrial ribosomal protein L11"/>
    <property type="match status" value="1"/>
</dbReference>
<keyword evidence="5" id="KW-0540">Nuclease</keyword>
<evidence type="ECO:0000256" key="9">
    <source>
        <dbReference type="ARBA" id="ARBA00022833"/>
    </source>
</evidence>
<keyword evidence="17" id="KW-1185">Reference proteome</keyword>
<dbReference type="Gene3D" id="3.30.1550.10">
    <property type="entry name" value="Ribosomal protein L11/L12, N-terminal domain"/>
    <property type="match status" value="1"/>
</dbReference>
<dbReference type="GO" id="GO:0005634">
    <property type="term" value="C:nucleus"/>
    <property type="evidence" value="ECO:0007669"/>
    <property type="project" value="TreeGrafter"/>
</dbReference>